<dbReference type="PANTHER" id="PTHR42840:SF3">
    <property type="entry name" value="BINDING ROSSMANN FOLD OXIDOREDUCTASE, PUTATIVE (AFU_ORTHOLOGUE AFUA_2G10240)-RELATED"/>
    <property type="match status" value="1"/>
</dbReference>
<dbReference type="Gene3D" id="3.30.360.10">
    <property type="entry name" value="Dihydrodipicolinate Reductase, domain 2"/>
    <property type="match status" value="1"/>
</dbReference>
<protein>
    <submittedName>
        <fullName evidence="5">Inositol 2-dehydrogenase</fullName>
    </submittedName>
</protein>
<gene>
    <name evidence="5" type="primary">idhA_5</name>
    <name evidence="5" type="ORF">BN997_01997</name>
</gene>
<dbReference type="FunFam" id="3.30.360.10:FF:000023">
    <property type="entry name" value="Inositol 2-dehydrogenase"/>
    <property type="match status" value="1"/>
</dbReference>
<keyword evidence="6" id="KW-1185">Reference proteome</keyword>
<dbReference type="InterPro" id="IPR030827">
    <property type="entry name" value="Myo_inos_IolG"/>
</dbReference>
<organism evidence="5 6">
    <name type="scientific">Oceanobacillus oncorhynchi</name>
    <dbReference type="NCBI Taxonomy" id="545501"/>
    <lineage>
        <taxon>Bacteria</taxon>
        <taxon>Bacillati</taxon>
        <taxon>Bacillota</taxon>
        <taxon>Bacilli</taxon>
        <taxon>Bacillales</taxon>
        <taxon>Bacillaceae</taxon>
        <taxon>Oceanobacillus</taxon>
    </lineage>
</organism>
<dbReference type="Proteomes" id="UP000040453">
    <property type="component" value="Unassembled WGS sequence"/>
</dbReference>
<evidence type="ECO:0000256" key="2">
    <source>
        <dbReference type="ARBA" id="ARBA00023002"/>
    </source>
</evidence>
<dbReference type="STRING" id="545501.BN997_01997"/>
<evidence type="ECO:0000259" key="3">
    <source>
        <dbReference type="Pfam" id="PF01408"/>
    </source>
</evidence>
<dbReference type="GO" id="GO:0016491">
    <property type="term" value="F:oxidoreductase activity"/>
    <property type="evidence" value="ECO:0007669"/>
    <property type="project" value="UniProtKB-KW"/>
</dbReference>
<dbReference type="Pfam" id="PF01408">
    <property type="entry name" value="GFO_IDH_MocA"/>
    <property type="match status" value="1"/>
</dbReference>
<dbReference type="NCBIfam" id="TIGR04380">
    <property type="entry name" value="myo_inos_iolG"/>
    <property type="match status" value="1"/>
</dbReference>
<dbReference type="SUPFAM" id="SSF51735">
    <property type="entry name" value="NAD(P)-binding Rossmann-fold domains"/>
    <property type="match status" value="1"/>
</dbReference>
<dbReference type="GO" id="GO:0000166">
    <property type="term" value="F:nucleotide binding"/>
    <property type="evidence" value="ECO:0007669"/>
    <property type="project" value="InterPro"/>
</dbReference>
<evidence type="ECO:0000313" key="6">
    <source>
        <dbReference type="Proteomes" id="UP000040453"/>
    </source>
</evidence>
<dbReference type="OrthoDB" id="9815825at2"/>
<dbReference type="Gene3D" id="3.40.50.720">
    <property type="entry name" value="NAD(P)-binding Rossmann-like Domain"/>
    <property type="match status" value="1"/>
</dbReference>
<dbReference type="AlphaFoldDB" id="A0A0A1MQZ7"/>
<proteinExistence type="inferred from homology"/>
<evidence type="ECO:0000313" key="5">
    <source>
        <dbReference type="EMBL" id="CEI82139.1"/>
    </source>
</evidence>
<dbReference type="InterPro" id="IPR055170">
    <property type="entry name" value="GFO_IDH_MocA-like_dom"/>
</dbReference>
<evidence type="ECO:0000256" key="1">
    <source>
        <dbReference type="ARBA" id="ARBA00010928"/>
    </source>
</evidence>
<dbReference type="InterPro" id="IPR036291">
    <property type="entry name" value="NAD(P)-bd_dom_sf"/>
</dbReference>
<feature type="domain" description="Gfo/Idh/MocA-like oxidoreductase N-terminal" evidence="3">
    <location>
        <begin position="6"/>
        <end position="123"/>
    </location>
</feature>
<dbReference type="InterPro" id="IPR000683">
    <property type="entry name" value="Gfo/Idh/MocA-like_OxRdtase_N"/>
</dbReference>
<sequence>MTKVVVGIIGAGRIGQLHAKNILLSDKYQLKAISDVYTDHLKDIDYLKAVPVITQNADDILNDPEIDAVFICSSTDTHIDFITKAAKNNKHIFCEKPISFDIEKTKETLEVIKETGVKFQVGFNRRFDTHFRKAHDVVRNGDIGTPHVIKITSRDPEAPPEEYVKRSGGLFIDMAIHDFDMIRYLSGQDVKNITVKASSLVDDRFSRNDDVDTAIITLTFADDSLGVIDNSRQAVYGYDQRIEVFGNNGMVQVENQKPTNVKVSTNAAVTEDKPMYFFLERYNEGYIAEIHDFAQSILEDKPVVAKFEDGLQAELLAKAAKLSWKENRTVELSELR</sequence>
<keyword evidence="2" id="KW-0560">Oxidoreductase</keyword>
<reference evidence="5 6" key="1">
    <citation type="submission" date="2014-11" db="EMBL/GenBank/DDBJ databases">
        <authorList>
            <person name="Urmite Genomes Urmite Genomes"/>
        </authorList>
    </citation>
    <scope>NUCLEOTIDE SEQUENCE [LARGE SCALE GENOMIC DNA]</scope>
    <source>
        <strain evidence="5 6">Oc5</strain>
    </source>
</reference>
<name>A0A0A1MQZ7_9BACI</name>
<dbReference type="EMBL" id="CDGG01000001">
    <property type="protein sequence ID" value="CEI82139.1"/>
    <property type="molecule type" value="Genomic_DNA"/>
</dbReference>
<feature type="domain" description="GFO/IDH/MocA-like oxidoreductase" evidence="4">
    <location>
        <begin position="131"/>
        <end position="251"/>
    </location>
</feature>
<comment type="similarity">
    <text evidence="1">Belongs to the Gfo/Idh/MocA family.</text>
</comment>
<accession>A0A0A1MQZ7</accession>
<dbReference type="RefSeq" id="WP_042531747.1">
    <property type="nucleotide sequence ID" value="NZ_CAXOIH010000015.1"/>
</dbReference>
<dbReference type="SUPFAM" id="SSF55347">
    <property type="entry name" value="Glyceraldehyde-3-phosphate dehydrogenase-like, C-terminal domain"/>
    <property type="match status" value="1"/>
</dbReference>
<dbReference type="PANTHER" id="PTHR42840">
    <property type="entry name" value="NAD(P)-BINDING ROSSMANN-FOLD SUPERFAMILY PROTEIN-RELATED"/>
    <property type="match status" value="1"/>
</dbReference>
<evidence type="ECO:0000259" key="4">
    <source>
        <dbReference type="Pfam" id="PF22725"/>
    </source>
</evidence>
<dbReference type="Pfam" id="PF22725">
    <property type="entry name" value="GFO_IDH_MocA_C3"/>
    <property type="match status" value="1"/>
</dbReference>